<feature type="transmembrane region" description="Helical" evidence="1">
    <location>
        <begin position="43"/>
        <end position="62"/>
    </location>
</feature>
<dbReference type="EMBL" id="CP071463">
    <property type="protein sequence ID" value="QSW85136.1"/>
    <property type="molecule type" value="Genomic_DNA"/>
</dbReference>
<sequence>MTTATMDAEQYTPQTAWRPLAFAGGIVAVIGLLAILLPFATGIALTYVLGGILLFVGVVHAGHVRSARGWRGSFWQGTLAIVSIVASIVLLLDPVVGLLSLTLGAIAYLILDGVAELVSSVRMGAQAGRSWIAVSGVLSLVLAALLWAGFPVSATWFVGFIVGLSLLTTGGSMIAVANSTRRTSGDVSPATTEPRGA</sequence>
<dbReference type="Pfam" id="PF03729">
    <property type="entry name" value="DUF308"/>
    <property type="match status" value="1"/>
</dbReference>
<dbReference type="GO" id="GO:0005886">
    <property type="term" value="C:plasma membrane"/>
    <property type="evidence" value="ECO:0007669"/>
    <property type="project" value="TreeGrafter"/>
</dbReference>
<gene>
    <name evidence="2" type="ORF">J0X27_17095</name>
</gene>
<dbReference type="PANTHER" id="PTHR34989">
    <property type="entry name" value="PROTEIN HDED"/>
    <property type="match status" value="1"/>
</dbReference>
<feature type="transmembrane region" description="Helical" evidence="1">
    <location>
        <begin position="98"/>
        <end position="118"/>
    </location>
</feature>
<dbReference type="PANTHER" id="PTHR34989:SF1">
    <property type="entry name" value="PROTEIN HDED"/>
    <property type="match status" value="1"/>
</dbReference>
<dbReference type="Proteomes" id="UP000663191">
    <property type="component" value="Chromosome"/>
</dbReference>
<feature type="transmembrane region" description="Helical" evidence="1">
    <location>
        <begin position="130"/>
        <end position="150"/>
    </location>
</feature>
<keyword evidence="1" id="KW-1133">Transmembrane helix</keyword>
<keyword evidence="1" id="KW-0812">Transmembrane</keyword>
<evidence type="ECO:0000256" key="1">
    <source>
        <dbReference type="SAM" id="Phobius"/>
    </source>
</evidence>
<dbReference type="GeneID" id="63185497"/>
<reference evidence="2 3" key="1">
    <citation type="journal article" date="2006" name="Int. J. Syst. Evol. Microbiol.">
        <title>Haloterrigena longa sp. nov. and Haloterrigena limicola sp. nov., extremely halophilic archaea isolated from a salt lake.</title>
        <authorList>
            <person name="Cui H.L."/>
            <person name="Tohty D."/>
            <person name="Zhou P.J."/>
            <person name="Liu S.J."/>
        </authorList>
    </citation>
    <scope>NUCLEOTIDE SEQUENCE [LARGE SCALE GENOMIC DNA]</scope>
    <source>
        <strain evidence="2 3">ABH32</strain>
    </source>
</reference>
<dbReference type="AlphaFoldDB" id="A0A8A2U963"/>
<organism evidence="2 3">
    <name type="scientific">Natrinema longum</name>
    <dbReference type="NCBI Taxonomy" id="370324"/>
    <lineage>
        <taxon>Archaea</taxon>
        <taxon>Methanobacteriati</taxon>
        <taxon>Methanobacteriota</taxon>
        <taxon>Stenosarchaea group</taxon>
        <taxon>Halobacteria</taxon>
        <taxon>Halobacteriales</taxon>
        <taxon>Natrialbaceae</taxon>
        <taxon>Natrinema</taxon>
    </lineage>
</organism>
<evidence type="ECO:0000313" key="3">
    <source>
        <dbReference type="Proteomes" id="UP000663191"/>
    </source>
</evidence>
<feature type="transmembrane region" description="Helical" evidence="1">
    <location>
        <begin position="74"/>
        <end position="92"/>
    </location>
</feature>
<keyword evidence="3" id="KW-1185">Reference proteome</keyword>
<evidence type="ECO:0000313" key="2">
    <source>
        <dbReference type="EMBL" id="QSW85136.1"/>
    </source>
</evidence>
<accession>A0A8A2U963</accession>
<dbReference type="OrthoDB" id="163497at2157"/>
<feature type="transmembrane region" description="Helical" evidence="1">
    <location>
        <begin position="20"/>
        <end position="37"/>
    </location>
</feature>
<dbReference type="InterPro" id="IPR052712">
    <property type="entry name" value="Acid_resist_chaperone_HdeD"/>
</dbReference>
<dbReference type="KEGG" id="hlo:J0X27_17095"/>
<dbReference type="RefSeq" id="WP_207270343.1">
    <property type="nucleotide sequence ID" value="NZ_CP071463.1"/>
</dbReference>
<name>A0A8A2U963_9EURY</name>
<feature type="transmembrane region" description="Helical" evidence="1">
    <location>
        <begin position="156"/>
        <end position="177"/>
    </location>
</feature>
<protein>
    <submittedName>
        <fullName evidence="2">DUF308 domain-containing protein</fullName>
    </submittedName>
</protein>
<proteinExistence type="predicted"/>
<keyword evidence="1" id="KW-0472">Membrane</keyword>
<dbReference type="InterPro" id="IPR005325">
    <property type="entry name" value="DUF308_memb"/>
</dbReference>